<dbReference type="OrthoDB" id="417481at2759"/>
<dbReference type="Pfam" id="PF04059">
    <property type="entry name" value="RRM_2"/>
    <property type="match status" value="1"/>
</dbReference>
<organism evidence="2 3">
    <name type="scientific">Lineolata rhizophorae</name>
    <dbReference type="NCBI Taxonomy" id="578093"/>
    <lineage>
        <taxon>Eukaryota</taxon>
        <taxon>Fungi</taxon>
        <taxon>Dikarya</taxon>
        <taxon>Ascomycota</taxon>
        <taxon>Pezizomycotina</taxon>
        <taxon>Dothideomycetes</taxon>
        <taxon>Dothideomycetes incertae sedis</taxon>
        <taxon>Lineolatales</taxon>
        <taxon>Lineolataceae</taxon>
        <taxon>Lineolata</taxon>
    </lineage>
</organism>
<accession>A0A6A6P025</accession>
<reference evidence="2" key="1">
    <citation type="journal article" date="2020" name="Stud. Mycol.">
        <title>101 Dothideomycetes genomes: a test case for predicting lifestyles and emergence of pathogens.</title>
        <authorList>
            <person name="Haridas S."/>
            <person name="Albert R."/>
            <person name="Binder M."/>
            <person name="Bloem J."/>
            <person name="Labutti K."/>
            <person name="Salamov A."/>
            <person name="Andreopoulos B."/>
            <person name="Baker S."/>
            <person name="Barry K."/>
            <person name="Bills G."/>
            <person name="Bluhm B."/>
            <person name="Cannon C."/>
            <person name="Castanera R."/>
            <person name="Culley D."/>
            <person name="Daum C."/>
            <person name="Ezra D."/>
            <person name="Gonzalez J."/>
            <person name="Henrissat B."/>
            <person name="Kuo A."/>
            <person name="Liang C."/>
            <person name="Lipzen A."/>
            <person name="Lutzoni F."/>
            <person name="Magnuson J."/>
            <person name="Mondo S."/>
            <person name="Nolan M."/>
            <person name="Ohm R."/>
            <person name="Pangilinan J."/>
            <person name="Park H.-J."/>
            <person name="Ramirez L."/>
            <person name="Alfaro M."/>
            <person name="Sun H."/>
            <person name="Tritt A."/>
            <person name="Yoshinaga Y."/>
            <person name="Zwiers L.-H."/>
            <person name="Turgeon B."/>
            <person name="Goodwin S."/>
            <person name="Spatafora J."/>
            <person name="Crous P."/>
            <person name="Grigoriev I."/>
        </authorList>
    </citation>
    <scope>NUCLEOTIDE SEQUENCE</scope>
    <source>
        <strain evidence="2">ATCC 16933</strain>
    </source>
</reference>
<dbReference type="InterPro" id="IPR035979">
    <property type="entry name" value="RBD_domain_sf"/>
</dbReference>
<dbReference type="SUPFAM" id="SSF54928">
    <property type="entry name" value="RNA-binding domain, RBD"/>
    <property type="match status" value="1"/>
</dbReference>
<evidence type="ECO:0000313" key="3">
    <source>
        <dbReference type="Proteomes" id="UP000799766"/>
    </source>
</evidence>
<dbReference type="EMBL" id="MU001681">
    <property type="protein sequence ID" value="KAF2457178.1"/>
    <property type="molecule type" value="Genomic_DNA"/>
</dbReference>
<protein>
    <submittedName>
        <fullName evidence="2">RNA recognition motif 2</fullName>
    </submittedName>
</protein>
<dbReference type="AlphaFoldDB" id="A0A6A6P025"/>
<keyword evidence="3" id="KW-1185">Reference proteome</keyword>
<feature type="non-terminal residue" evidence="2">
    <location>
        <position position="108"/>
    </location>
</feature>
<feature type="domain" description="Mei2-like C-terminal RNA recognition motif" evidence="1">
    <location>
        <begin position="3"/>
        <end position="101"/>
    </location>
</feature>
<proteinExistence type="predicted"/>
<evidence type="ECO:0000313" key="2">
    <source>
        <dbReference type="EMBL" id="KAF2457178.1"/>
    </source>
</evidence>
<dbReference type="Proteomes" id="UP000799766">
    <property type="component" value="Unassembled WGS sequence"/>
</dbReference>
<dbReference type="InterPro" id="IPR007201">
    <property type="entry name" value="Mei2-like_Rrm_C"/>
</dbReference>
<feature type="non-terminal residue" evidence="2">
    <location>
        <position position="1"/>
    </location>
</feature>
<gene>
    <name evidence="2" type="ORF">BDY21DRAFT_263661</name>
</gene>
<dbReference type="GO" id="GO:0003676">
    <property type="term" value="F:nucleic acid binding"/>
    <property type="evidence" value="ECO:0007669"/>
    <property type="project" value="InterPro"/>
</dbReference>
<name>A0A6A6P025_9PEZI</name>
<evidence type="ECO:0000259" key="1">
    <source>
        <dbReference type="Pfam" id="PF04059"/>
    </source>
</evidence>
<sequence>DVRTTLMIRNIPNAMTLMQLKALLDRIIPGKYDFLYLRMDFRSRQNVGYAFINLQSAVFIEDLYVIHGRTWTVGMPSMTTKVCMLCYATIQGRDGLIENFRNSAVMLE</sequence>